<keyword evidence="2" id="KW-0675">Receptor</keyword>
<proteinExistence type="evidence at transcript level"/>
<name>A0A7D0TCX2_9DIPT</name>
<reference evidence="2" key="1">
    <citation type="submission" date="2019-07" db="EMBL/GenBank/DDBJ databases">
        <title>Identification and Expression Pattern of Chemosensory Genes from the Transcriptome of the Propsilocerus akamusi.</title>
        <authorList>
            <person name="Yan C."/>
            <person name="Pan L."/>
        </authorList>
    </citation>
    <scope>NUCLEOTIDE SEQUENCE</scope>
</reference>
<accession>A0A7D0TCX2</accession>
<sequence length="149" mass="15597">MGGIVFIAMLSEIPCVLDPSSSSHLIFLTRGPPSSFTTSENKRTASYVNAVSIRIFSAVSPSGTSSSSSSSSAFTSSSPSSEVLSSPSLSFLSLLSFSAFSMNFSRKNSVTCTTIGSSGFINRTPVMLLSLCWNGSKSIVCMSSDVIMN</sequence>
<protein>
    <submittedName>
        <fullName evidence="2">Ionotropic receptor 7</fullName>
    </submittedName>
</protein>
<evidence type="ECO:0000313" key="2">
    <source>
        <dbReference type="EMBL" id="QGW50649.1"/>
    </source>
</evidence>
<dbReference type="AlphaFoldDB" id="A0A7D0TCX2"/>
<feature type="region of interest" description="Disordered" evidence="1">
    <location>
        <begin position="60"/>
        <end position="81"/>
    </location>
</feature>
<evidence type="ECO:0000256" key="1">
    <source>
        <dbReference type="SAM" id="MobiDB-lite"/>
    </source>
</evidence>
<dbReference type="EMBL" id="MN132976">
    <property type="protein sequence ID" value="QGW50649.1"/>
    <property type="molecule type" value="mRNA"/>
</dbReference>
<organism evidence="2">
    <name type="scientific">Propsilocerus akamusi</name>
    <dbReference type="NCBI Taxonomy" id="903466"/>
    <lineage>
        <taxon>Eukaryota</taxon>
        <taxon>Metazoa</taxon>
        <taxon>Ecdysozoa</taxon>
        <taxon>Arthropoda</taxon>
        <taxon>Hexapoda</taxon>
        <taxon>Insecta</taxon>
        <taxon>Pterygota</taxon>
        <taxon>Neoptera</taxon>
        <taxon>Endopterygota</taxon>
        <taxon>Diptera</taxon>
        <taxon>Nematocera</taxon>
        <taxon>Chironomoidea</taxon>
        <taxon>Chironomidae</taxon>
        <taxon>Propsilocerus</taxon>
    </lineage>
</organism>